<protein>
    <submittedName>
        <fullName evidence="2">Uncharacterized protein</fullName>
    </submittedName>
</protein>
<evidence type="ECO:0000313" key="3">
    <source>
        <dbReference type="Proteomes" id="UP000015100"/>
    </source>
</evidence>
<dbReference type="Proteomes" id="UP000015100">
    <property type="component" value="Unassembled WGS sequence"/>
</dbReference>
<feature type="signal peptide" evidence="1">
    <location>
        <begin position="1"/>
        <end position="17"/>
    </location>
</feature>
<dbReference type="OrthoDB" id="10311160at2759"/>
<proteinExistence type="predicted"/>
<gene>
    <name evidence="2" type="ORF">H072_3098</name>
</gene>
<organism evidence="2 3">
    <name type="scientific">Dactylellina haptotyla (strain CBS 200.50)</name>
    <name type="common">Nematode-trapping fungus</name>
    <name type="synonym">Monacrosporium haptotylum</name>
    <dbReference type="NCBI Taxonomy" id="1284197"/>
    <lineage>
        <taxon>Eukaryota</taxon>
        <taxon>Fungi</taxon>
        <taxon>Dikarya</taxon>
        <taxon>Ascomycota</taxon>
        <taxon>Pezizomycotina</taxon>
        <taxon>Orbiliomycetes</taxon>
        <taxon>Orbiliales</taxon>
        <taxon>Orbiliaceae</taxon>
        <taxon>Dactylellina</taxon>
    </lineage>
</organism>
<reference evidence="2 3" key="1">
    <citation type="journal article" date="2013" name="PLoS Genet.">
        <title>Genomic mechanisms accounting for the adaptation to parasitism in nematode-trapping fungi.</title>
        <authorList>
            <person name="Meerupati T."/>
            <person name="Andersson K.M."/>
            <person name="Friman E."/>
            <person name="Kumar D."/>
            <person name="Tunlid A."/>
            <person name="Ahren D."/>
        </authorList>
    </citation>
    <scope>NUCLEOTIDE SEQUENCE [LARGE SCALE GENOMIC DNA]</scope>
    <source>
        <strain evidence="2 3">CBS 200.50</strain>
    </source>
</reference>
<evidence type="ECO:0000256" key="1">
    <source>
        <dbReference type="SAM" id="SignalP"/>
    </source>
</evidence>
<dbReference type="AlphaFoldDB" id="S8C5G3"/>
<keyword evidence="1" id="KW-0732">Signal</keyword>
<accession>S8C5G3</accession>
<dbReference type="HOGENOM" id="CLU_2621972_0_0_1"/>
<comment type="caution">
    <text evidence="2">The sequence shown here is derived from an EMBL/GenBank/DDBJ whole genome shotgun (WGS) entry which is preliminary data.</text>
</comment>
<evidence type="ECO:0000313" key="2">
    <source>
        <dbReference type="EMBL" id="EPS42907.1"/>
    </source>
</evidence>
<reference evidence="3" key="2">
    <citation type="submission" date="2013-04" db="EMBL/GenBank/DDBJ databases">
        <title>Genomic mechanisms accounting for the adaptation to parasitism in nematode-trapping fungi.</title>
        <authorList>
            <person name="Ahren D.G."/>
        </authorList>
    </citation>
    <scope>NUCLEOTIDE SEQUENCE [LARGE SCALE GENOMIC DNA]</scope>
    <source>
        <strain evidence="3">CBS 200.50</strain>
    </source>
</reference>
<keyword evidence="3" id="KW-1185">Reference proteome</keyword>
<sequence>MKFSSVAILALAAAVTASPIVAPVENGELVKRDCPVGTTAYTNCARACYYRYSAQSPCAPGICQLIADSATSAGGYEI</sequence>
<name>S8C5G3_DACHA</name>
<feature type="chain" id="PRO_5004561895" evidence="1">
    <location>
        <begin position="18"/>
        <end position="78"/>
    </location>
</feature>
<dbReference type="EMBL" id="AQGS01000096">
    <property type="protein sequence ID" value="EPS42907.1"/>
    <property type="molecule type" value="Genomic_DNA"/>
</dbReference>